<protein>
    <submittedName>
        <fullName evidence="3">TIGR01841 family phasin</fullName>
    </submittedName>
</protein>
<dbReference type="EMBL" id="CP046622">
    <property type="protein sequence ID" value="QGW84274.1"/>
    <property type="molecule type" value="Genomic_DNA"/>
</dbReference>
<dbReference type="Pfam" id="PF09361">
    <property type="entry name" value="Phasin_2"/>
    <property type="match status" value="1"/>
</dbReference>
<gene>
    <name evidence="3" type="primary">phaP</name>
    <name evidence="3" type="ORF">GOQ09_23045</name>
</gene>
<feature type="domain" description="Phasin" evidence="2">
    <location>
        <begin position="60"/>
        <end position="155"/>
    </location>
</feature>
<reference evidence="3 4" key="1">
    <citation type="submission" date="2019-12" db="EMBL/GenBank/DDBJ databases">
        <title>Hybrid Genome Assemblies of two High G+C Isolates from Undergraduate Microbiology Courses.</title>
        <authorList>
            <person name="Ne Ville C.J."/>
            <person name="Enright D."/>
            <person name="Hernandez I."/>
            <person name="Dodsworth J."/>
            <person name="Orwin P.M."/>
        </authorList>
    </citation>
    <scope>NUCLEOTIDE SEQUENCE [LARGE SCALE GENOMIC DNA]</scope>
    <source>
        <strain evidence="3 4">CSUSB</strain>
    </source>
</reference>
<dbReference type="Proteomes" id="UP000425817">
    <property type="component" value="Chromosome"/>
</dbReference>
<dbReference type="InterPro" id="IPR018968">
    <property type="entry name" value="Phasin"/>
</dbReference>
<sequence length="170" mass="18595">MATAKKAAAKKTTASSSDNSNGSTRASAPDAADMLNPLKNLKAMTDRLQELNLTGGASKLLESGQKDLQALMQANEKSYQGLQTVVQRQTEMIKNAITEWQTAAKEMPGKDPKANFAKLDELGRQSFQRAIDDIKELANLAAKSQADAFELVRQRIQANVDEVTKMLKRK</sequence>
<evidence type="ECO:0000259" key="2">
    <source>
        <dbReference type="Pfam" id="PF09361"/>
    </source>
</evidence>
<evidence type="ECO:0000313" key="3">
    <source>
        <dbReference type="EMBL" id="QGW84274.1"/>
    </source>
</evidence>
<name>A0A6I6HP10_VARPD</name>
<dbReference type="RefSeq" id="WP_157616035.1">
    <property type="nucleotide sequence ID" value="NZ_CP046622.1"/>
</dbReference>
<dbReference type="AlphaFoldDB" id="A0A6I6HP10"/>
<accession>A0A6I6HP10</accession>
<dbReference type="OrthoDB" id="8898166at2"/>
<proteinExistence type="predicted"/>
<organism evidence="3 4">
    <name type="scientific">Variovorax paradoxus</name>
    <dbReference type="NCBI Taxonomy" id="34073"/>
    <lineage>
        <taxon>Bacteria</taxon>
        <taxon>Pseudomonadati</taxon>
        <taxon>Pseudomonadota</taxon>
        <taxon>Betaproteobacteria</taxon>
        <taxon>Burkholderiales</taxon>
        <taxon>Comamonadaceae</taxon>
        <taxon>Variovorax</taxon>
    </lineage>
</organism>
<evidence type="ECO:0000313" key="4">
    <source>
        <dbReference type="Proteomes" id="UP000425817"/>
    </source>
</evidence>
<dbReference type="InterPro" id="IPR010127">
    <property type="entry name" value="Phasin_subfam-1"/>
</dbReference>
<evidence type="ECO:0000256" key="1">
    <source>
        <dbReference type="SAM" id="MobiDB-lite"/>
    </source>
</evidence>
<feature type="region of interest" description="Disordered" evidence="1">
    <location>
        <begin position="1"/>
        <end position="38"/>
    </location>
</feature>
<dbReference type="NCBIfam" id="TIGR01841">
    <property type="entry name" value="phasin"/>
    <property type="match status" value="1"/>
</dbReference>
<feature type="compositionally biased region" description="Low complexity" evidence="1">
    <location>
        <begin position="1"/>
        <end position="17"/>
    </location>
</feature>